<dbReference type="GO" id="GO:0016887">
    <property type="term" value="F:ATP hydrolysis activity"/>
    <property type="evidence" value="ECO:0007669"/>
    <property type="project" value="InterPro"/>
</dbReference>
<dbReference type="EMBL" id="BTSY01000002">
    <property type="protein sequence ID" value="GMT13786.1"/>
    <property type="molecule type" value="Genomic_DNA"/>
</dbReference>
<keyword evidence="5" id="KW-0067">ATP-binding</keyword>
<keyword evidence="6" id="KW-1133">Transmembrane helix</keyword>
<evidence type="ECO:0000256" key="7">
    <source>
        <dbReference type="ARBA" id="ARBA00023136"/>
    </source>
</evidence>
<dbReference type="SUPFAM" id="SSF52540">
    <property type="entry name" value="P-loop containing nucleoside triphosphate hydrolases"/>
    <property type="match status" value="1"/>
</dbReference>
<accession>A0AAV5V2H6</accession>
<keyword evidence="2" id="KW-0813">Transport</keyword>
<feature type="non-terminal residue" evidence="9">
    <location>
        <position position="320"/>
    </location>
</feature>
<gene>
    <name evidence="9" type="ORF">PFISCL1PPCAC_5083</name>
</gene>
<evidence type="ECO:0000256" key="3">
    <source>
        <dbReference type="ARBA" id="ARBA00022692"/>
    </source>
</evidence>
<dbReference type="Gene3D" id="3.40.50.300">
    <property type="entry name" value="P-loop containing nucleotide triphosphate hydrolases"/>
    <property type="match status" value="1"/>
</dbReference>
<dbReference type="InterPro" id="IPR003593">
    <property type="entry name" value="AAA+_ATPase"/>
</dbReference>
<proteinExistence type="predicted"/>
<keyword evidence="10" id="KW-1185">Reference proteome</keyword>
<dbReference type="GO" id="GO:0016020">
    <property type="term" value="C:membrane"/>
    <property type="evidence" value="ECO:0007669"/>
    <property type="project" value="UniProtKB-SubCell"/>
</dbReference>
<evidence type="ECO:0000256" key="6">
    <source>
        <dbReference type="ARBA" id="ARBA00022989"/>
    </source>
</evidence>
<dbReference type="PROSITE" id="PS50893">
    <property type="entry name" value="ABC_TRANSPORTER_2"/>
    <property type="match status" value="1"/>
</dbReference>
<dbReference type="AlphaFoldDB" id="A0AAV5V2H6"/>
<dbReference type="InterPro" id="IPR036640">
    <property type="entry name" value="ABC1_TM_sf"/>
</dbReference>
<dbReference type="GO" id="GO:0005524">
    <property type="term" value="F:ATP binding"/>
    <property type="evidence" value="ECO:0007669"/>
    <property type="project" value="UniProtKB-KW"/>
</dbReference>
<evidence type="ECO:0000313" key="10">
    <source>
        <dbReference type="Proteomes" id="UP001432322"/>
    </source>
</evidence>
<evidence type="ECO:0000256" key="4">
    <source>
        <dbReference type="ARBA" id="ARBA00022741"/>
    </source>
</evidence>
<keyword evidence="7" id="KW-0472">Membrane</keyword>
<dbReference type="SMART" id="SM00382">
    <property type="entry name" value="AAA"/>
    <property type="match status" value="1"/>
</dbReference>
<dbReference type="PROSITE" id="PS00211">
    <property type="entry name" value="ABC_TRANSPORTER_1"/>
    <property type="match status" value="1"/>
</dbReference>
<dbReference type="Pfam" id="PF00005">
    <property type="entry name" value="ABC_tran"/>
    <property type="match status" value="1"/>
</dbReference>
<feature type="domain" description="ABC transporter" evidence="8">
    <location>
        <begin position="136"/>
        <end position="320"/>
    </location>
</feature>
<dbReference type="GO" id="GO:0042626">
    <property type="term" value="F:ATPase-coupled transmembrane transporter activity"/>
    <property type="evidence" value="ECO:0007669"/>
    <property type="project" value="TreeGrafter"/>
</dbReference>
<evidence type="ECO:0000256" key="2">
    <source>
        <dbReference type="ARBA" id="ARBA00022448"/>
    </source>
</evidence>
<keyword evidence="4" id="KW-0547">Nucleotide-binding</keyword>
<dbReference type="Proteomes" id="UP001432322">
    <property type="component" value="Unassembled WGS sequence"/>
</dbReference>
<comment type="caution">
    <text evidence="9">The sequence shown here is derived from an EMBL/GenBank/DDBJ whole genome shotgun (WGS) entry which is preliminary data.</text>
</comment>
<protein>
    <recommendedName>
        <fullName evidence="8">ABC transporter domain-containing protein</fullName>
    </recommendedName>
</protein>
<dbReference type="PANTHER" id="PTHR24221">
    <property type="entry name" value="ATP-BINDING CASSETTE SUB-FAMILY B"/>
    <property type="match status" value="1"/>
</dbReference>
<dbReference type="SUPFAM" id="SSF90123">
    <property type="entry name" value="ABC transporter transmembrane region"/>
    <property type="match status" value="1"/>
</dbReference>
<name>A0AAV5V2H6_9BILA</name>
<dbReference type="InterPro" id="IPR003439">
    <property type="entry name" value="ABC_transporter-like_ATP-bd"/>
</dbReference>
<keyword evidence="3" id="KW-0812">Transmembrane</keyword>
<evidence type="ECO:0000256" key="5">
    <source>
        <dbReference type="ARBA" id="ARBA00022840"/>
    </source>
</evidence>
<reference evidence="9" key="1">
    <citation type="submission" date="2023-10" db="EMBL/GenBank/DDBJ databases">
        <title>Genome assembly of Pristionchus species.</title>
        <authorList>
            <person name="Yoshida K."/>
            <person name="Sommer R.J."/>
        </authorList>
    </citation>
    <scope>NUCLEOTIDE SEQUENCE</scope>
    <source>
        <strain evidence="9">RS5133</strain>
    </source>
</reference>
<dbReference type="InterPro" id="IPR027417">
    <property type="entry name" value="P-loop_NTPase"/>
</dbReference>
<organism evidence="9 10">
    <name type="scientific">Pristionchus fissidentatus</name>
    <dbReference type="NCBI Taxonomy" id="1538716"/>
    <lineage>
        <taxon>Eukaryota</taxon>
        <taxon>Metazoa</taxon>
        <taxon>Ecdysozoa</taxon>
        <taxon>Nematoda</taxon>
        <taxon>Chromadorea</taxon>
        <taxon>Rhabditida</taxon>
        <taxon>Rhabditina</taxon>
        <taxon>Diplogasteromorpha</taxon>
        <taxon>Diplogasteroidea</taxon>
        <taxon>Neodiplogasteridae</taxon>
        <taxon>Pristionchus</taxon>
    </lineage>
</organism>
<evidence type="ECO:0000313" key="9">
    <source>
        <dbReference type="EMBL" id="GMT13786.1"/>
    </source>
</evidence>
<dbReference type="FunFam" id="3.40.50.300:FF:000967">
    <property type="entry name" value="ABC multidrug transporter mdr4"/>
    <property type="match status" value="1"/>
</dbReference>
<evidence type="ECO:0000256" key="1">
    <source>
        <dbReference type="ARBA" id="ARBA00004141"/>
    </source>
</evidence>
<dbReference type="PANTHER" id="PTHR24221:SF617">
    <property type="entry name" value="P-GLYCOPROTEIN RELATED"/>
    <property type="match status" value="1"/>
</dbReference>
<dbReference type="InterPro" id="IPR017871">
    <property type="entry name" value="ABC_transporter-like_CS"/>
</dbReference>
<dbReference type="Gene3D" id="1.20.1560.10">
    <property type="entry name" value="ABC transporter type 1, transmembrane domain"/>
    <property type="match status" value="1"/>
</dbReference>
<sequence>MEVFDNISAIQQLAVEFHFQERFDEFQMKRRVPLARKIRCLSLVHAVNESVFMLLDFIATSIGIYFVYEGLINIQQMYATECCISFIGYTALCMSEAFKDIISASAAARLLFGLIDPTVEDNKIEIVDGKQMNGSVRADSVSFAYPSRPERRVINGVSFGVGEGRSVAFVGPSGGGKSTIVNLLERFYNPTDGQLYLDTFALPSIPSSTLRSTVSLVSQEPVLFRGSIADNIRLGVENVSDEDIRKACKLANAADFVEDFPEGYSTPVGEKGRSLSGGQKQRIAIARALVRNPKVIILDEATSALDTQSEKVVREALLTS</sequence>
<dbReference type="InterPro" id="IPR039421">
    <property type="entry name" value="Type_1_exporter"/>
</dbReference>
<evidence type="ECO:0000259" key="8">
    <source>
        <dbReference type="PROSITE" id="PS50893"/>
    </source>
</evidence>
<comment type="subcellular location">
    <subcellularLocation>
        <location evidence="1">Membrane</location>
        <topology evidence="1">Multi-pass membrane protein</topology>
    </subcellularLocation>
</comment>